<proteinExistence type="predicted"/>
<accession>A0AAJ4N7H5</accession>
<name>A0AAJ4N7H5_AGRTU</name>
<geneLocation type="plasmid" evidence="2 3">
    <name>pQ15_94_1</name>
</geneLocation>
<evidence type="ECO:0000313" key="3">
    <source>
        <dbReference type="Proteomes" id="UP000663946"/>
    </source>
</evidence>
<keyword evidence="1" id="KW-0812">Transmembrane</keyword>
<organism evidence="2 3">
    <name type="scientific">Agrobacterium tumefaciens</name>
    <dbReference type="NCBI Taxonomy" id="358"/>
    <lineage>
        <taxon>Bacteria</taxon>
        <taxon>Pseudomonadati</taxon>
        <taxon>Pseudomonadota</taxon>
        <taxon>Alphaproteobacteria</taxon>
        <taxon>Hyphomicrobiales</taxon>
        <taxon>Rhizobiaceae</taxon>
        <taxon>Rhizobium/Agrobacterium group</taxon>
        <taxon>Agrobacterium</taxon>
        <taxon>Agrobacterium tumefaciens complex</taxon>
    </lineage>
</organism>
<keyword evidence="1" id="KW-0472">Membrane</keyword>
<dbReference type="Proteomes" id="UP000663946">
    <property type="component" value="Plasmid pQ15_94_1"/>
</dbReference>
<evidence type="ECO:0000256" key="1">
    <source>
        <dbReference type="SAM" id="Phobius"/>
    </source>
</evidence>
<sequence length="93" mass="9977">MQIVFVYLLVNSLLIGTVATAILGVNDFFEALRNFSDGRFWSRTDGGGVEVARLVLAKRAAARWYISADLISAWASATQRPPGAVGDGFGGKE</sequence>
<reference evidence="2" key="1">
    <citation type="submission" date="2020-02" db="EMBL/GenBank/DDBJ databases">
        <title>Unexpected conservation and global transmission of agrobacterial virulence plasmids.</title>
        <authorList>
            <person name="Weisberg A.J."/>
            <person name="Davis E.W. II"/>
            <person name="Tabima J.R."/>
            <person name="Belcher M.S."/>
            <person name="Miller M."/>
            <person name="Kuo C.-H."/>
            <person name="Loper J.E."/>
            <person name="Grunwald N.J."/>
            <person name="Putnam M.L."/>
            <person name="Chang J.H."/>
        </authorList>
    </citation>
    <scope>NUCLEOTIDE SEQUENCE</scope>
    <source>
        <strain evidence="2">Q15/94</strain>
        <plasmid evidence="2">pQ15_94_1</plasmid>
    </source>
</reference>
<dbReference type="RefSeq" id="WP_333722339.1">
    <property type="nucleotide sequence ID" value="NZ_CP049218.1"/>
</dbReference>
<feature type="transmembrane region" description="Helical" evidence="1">
    <location>
        <begin position="6"/>
        <end position="29"/>
    </location>
</feature>
<keyword evidence="1" id="KW-1133">Transmembrane helix</keyword>
<evidence type="ECO:0000313" key="2">
    <source>
        <dbReference type="EMBL" id="QTG16639.1"/>
    </source>
</evidence>
<dbReference type="EMBL" id="CP049218">
    <property type="protein sequence ID" value="QTG16639.1"/>
    <property type="molecule type" value="Genomic_DNA"/>
</dbReference>
<gene>
    <name evidence="2" type="ORF">G6M86_25450</name>
</gene>
<protein>
    <submittedName>
        <fullName evidence="2">Uncharacterized protein</fullName>
    </submittedName>
</protein>
<dbReference type="AlphaFoldDB" id="A0AAJ4N7H5"/>
<keyword evidence="2" id="KW-0614">Plasmid</keyword>